<accession>A0A1G2TWD8</accession>
<dbReference type="AlphaFoldDB" id="A0A1G2TWD8"/>
<gene>
    <name evidence="1" type="ORF">A3A96_02950</name>
</gene>
<evidence type="ECO:0000313" key="2">
    <source>
        <dbReference type="Proteomes" id="UP000177707"/>
    </source>
</evidence>
<evidence type="ECO:0000313" key="1">
    <source>
        <dbReference type="EMBL" id="OHB01601.1"/>
    </source>
</evidence>
<dbReference type="Proteomes" id="UP000177707">
    <property type="component" value="Unassembled WGS sequence"/>
</dbReference>
<sequence>MNCFILFDTCAGRSHIFVATKIDEAGSRKFCFDENKIIRDHKINSWFLPKLTKNKKKLFPK</sequence>
<comment type="caution">
    <text evidence="1">The sequence shown here is derived from an EMBL/GenBank/DDBJ whole genome shotgun (WGS) entry which is preliminary data.</text>
</comment>
<organism evidence="1 2">
    <name type="scientific">Candidatus Zambryskibacteria bacterium RIFCSPLOWO2_01_FULL_39_39</name>
    <dbReference type="NCBI Taxonomy" id="1802758"/>
    <lineage>
        <taxon>Bacteria</taxon>
        <taxon>Candidatus Zambryskiibacteriota</taxon>
    </lineage>
</organism>
<dbReference type="EMBL" id="MHWB01000011">
    <property type="protein sequence ID" value="OHB01601.1"/>
    <property type="molecule type" value="Genomic_DNA"/>
</dbReference>
<protein>
    <submittedName>
        <fullName evidence="1">Uncharacterized protein</fullName>
    </submittedName>
</protein>
<name>A0A1G2TWD8_9BACT</name>
<reference evidence="1 2" key="1">
    <citation type="journal article" date="2016" name="Nat. Commun.">
        <title>Thousands of microbial genomes shed light on interconnected biogeochemical processes in an aquifer system.</title>
        <authorList>
            <person name="Anantharaman K."/>
            <person name="Brown C.T."/>
            <person name="Hug L.A."/>
            <person name="Sharon I."/>
            <person name="Castelle C.J."/>
            <person name="Probst A.J."/>
            <person name="Thomas B.C."/>
            <person name="Singh A."/>
            <person name="Wilkins M.J."/>
            <person name="Karaoz U."/>
            <person name="Brodie E.L."/>
            <person name="Williams K.H."/>
            <person name="Hubbard S.S."/>
            <person name="Banfield J.F."/>
        </authorList>
    </citation>
    <scope>NUCLEOTIDE SEQUENCE [LARGE SCALE GENOMIC DNA]</scope>
</reference>
<proteinExistence type="predicted"/>